<dbReference type="PANTHER" id="PTHR43228">
    <property type="entry name" value="TWO-COMPONENT RESPONSE REGULATOR"/>
    <property type="match status" value="1"/>
</dbReference>
<reference evidence="3 4" key="1">
    <citation type="journal article" date="2010" name="Stand. Genomic Sci.">
        <title>Permanent draft genome sequence of Dethiosulfovibrio peptidovorans type strain (SEBR 4207).</title>
        <authorList>
            <person name="Labutti K."/>
            <person name="Mayilraj S."/>
            <person name="Clum A."/>
            <person name="Lucas S."/>
            <person name="Glavina Del Rio T."/>
            <person name="Nolan M."/>
            <person name="Tice H."/>
            <person name="Cheng J.F."/>
            <person name="Pitluck S."/>
            <person name="Liolios K."/>
            <person name="Ivanova N."/>
            <person name="Mavromatis K."/>
            <person name="Mikhailova N."/>
            <person name="Pati A."/>
            <person name="Goodwin L."/>
            <person name="Chen A."/>
            <person name="Palaniappan K."/>
            <person name="Land M."/>
            <person name="Hauser L."/>
            <person name="Chang Y.J."/>
            <person name="Jeffries C.D."/>
            <person name="Rohde M."/>
            <person name="Spring S."/>
            <person name="Goker M."/>
            <person name="Woyke T."/>
            <person name="Bristow J."/>
            <person name="Eisen J.A."/>
            <person name="Markowitz V."/>
            <person name="Hugenholtz P."/>
            <person name="Kyrpides N.C."/>
            <person name="Klenk H.P."/>
            <person name="Lapidus A."/>
        </authorList>
    </citation>
    <scope>NUCLEOTIDE SEQUENCE [LARGE SCALE GENOMIC DNA]</scope>
    <source>
        <strain evidence="3 4">DSM 11002</strain>
    </source>
</reference>
<evidence type="ECO:0000313" key="4">
    <source>
        <dbReference type="Proteomes" id="UP000006427"/>
    </source>
</evidence>
<dbReference type="RefSeq" id="WP_005661270.1">
    <property type="nucleotide sequence ID" value="NZ_ABTR02000001.1"/>
</dbReference>
<dbReference type="InterPro" id="IPR011006">
    <property type="entry name" value="CheY-like_superfamily"/>
</dbReference>
<sequence>MTSDKTSIFKKVLIVDDAAFIRAMLKRLIEDNGFLVAGEAENGEEATRLYKSIQPELVIMDITMPLMDGLEATKKIRQIDPDAKIVIISARGEKPMVVKAIEAGAQDFIVKPFEVPRVLKTLNKFR</sequence>
<keyword evidence="4" id="KW-1185">Reference proteome</keyword>
<feature type="domain" description="Response regulatory" evidence="2">
    <location>
        <begin position="11"/>
        <end position="126"/>
    </location>
</feature>
<comment type="caution">
    <text evidence="3">The sequence shown here is derived from an EMBL/GenBank/DDBJ whole genome shotgun (WGS) entry which is preliminary data.</text>
</comment>
<dbReference type="PANTHER" id="PTHR43228:SF1">
    <property type="entry name" value="TWO-COMPONENT RESPONSE REGULATOR ARR22"/>
    <property type="match status" value="1"/>
</dbReference>
<dbReference type="PaxDb" id="469381-Dpep_1684"/>
<protein>
    <submittedName>
        <fullName evidence="3">Response regulator receiver protein</fullName>
    </submittedName>
</protein>
<organism evidence="3 4">
    <name type="scientific">Dethiosulfovibrio peptidovorans DSM 11002</name>
    <dbReference type="NCBI Taxonomy" id="469381"/>
    <lineage>
        <taxon>Bacteria</taxon>
        <taxon>Thermotogati</taxon>
        <taxon>Synergistota</taxon>
        <taxon>Synergistia</taxon>
        <taxon>Synergistales</taxon>
        <taxon>Dethiosulfovibrionaceae</taxon>
        <taxon>Dethiosulfovibrio</taxon>
    </lineage>
</organism>
<dbReference type="InterPro" id="IPR001789">
    <property type="entry name" value="Sig_transdc_resp-reg_receiver"/>
</dbReference>
<dbReference type="Proteomes" id="UP000006427">
    <property type="component" value="Unassembled WGS sequence"/>
</dbReference>
<dbReference type="GO" id="GO:0000160">
    <property type="term" value="P:phosphorelay signal transduction system"/>
    <property type="evidence" value="ECO:0007669"/>
    <property type="project" value="InterPro"/>
</dbReference>
<dbReference type="Gene3D" id="3.40.50.2300">
    <property type="match status" value="1"/>
</dbReference>
<dbReference type="PROSITE" id="PS50110">
    <property type="entry name" value="RESPONSE_REGULATORY"/>
    <property type="match status" value="1"/>
</dbReference>
<dbReference type="SUPFAM" id="SSF52172">
    <property type="entry name" value="CheY-like"/>
    <property type="match status" value="1"/>
</dbReference>
<dbReference type="InterPro" id="IPR052048">
    <property type="entry name" value="ST_Response_Regulator"/>
</dbReference>
<accession>D2Z8B1</accession>
<feature type="modified residue" description="4-aspartylphosphate" evidence="1">
    <location>
        <position position="61"/>
    </location>
</feature>
<evidence type="ECO:0000259" key="2">
    <source>
        <dbReference type="PROSITE" id="PS50110"/>
    </source>
</evidence>
<evidence type="ECO:0000313" key="3">
    <source>
        <dbReference type="EMBL" id="EFC91708.1"/>
    </source>
</evidence>
<dbReference type="STRING" id="469381.Dpep_1684"/>
<dbReference type="EMBL" id="ABTR02000001">
    <property type="protein sequence ID" value="EFC91708.1"/>
    <property type="molecule type" value="Genomic_DNA"/>
</dbReference>
<dbReference type="SMART" id="SM00448">
    <property type="entry name" value="REC"/>
    <property type="match status" value="1"/>
</dbReference>
<dbReference type="eggNOG" id="COG2201">
    <property type="taxonomic scope" value="Bacteria"/>
</dbReference>
<dbReference type="AlphaFoldDB" id="D2Z8B1"/>
<name>D2Z8B1_9BACT</name>
<dbReference type="Pfam" id="PF00072">
    <property type="entry name" value="Response_reg"/>
    <property type="match status" value="1"/>
</dbReference>
<proteinExistence type="predicted"/>
<evidence type="ECO:0000256" key="1">
    <source>
        <dbReference type="PROSITE-ProRule" id="PRU00169"/>
    </source>
</evidence>
<keyword evidence="1" id="KW-0597">Phosphoprotein</keyword>
<gene>
    <name evidence="3" type="ORF">Dpep_1684</name>
</gene>